<accession>A0A7C9MCH4</accession>
<evidence type="ECO:0000313" key="2">
    <source>
        <dbReference type="EMBL" id="MXQ09433.1"/>
    </source>
</evidence>
<gene>
    <name evidence="2" type="ORF">GQ651_16425</name>
</gene>
<dbReference type="Proteomes" id="UP000480350">
    <property type="component" value="Unassembled WGS sequence"/>
</dbReference>
<evidence type="ECO:0000313" key="3">
    <source>
        <dbReference type="Proteomes" id="UP000480350"/>
    </source>
</evidence>
<feature type="signal peptide" evidence="1">
    <location>
        <begin position="1"/>
        <end position="22"/>
    </location>
</feature>
<dbReference type="AlphaFoldDB" id="A0A7C9MCH4"/>
<keyword evidence="1" id="KW-0732">Signal</keyword>
<dbReference type="EMBL" id="WUPT01000003">
    <property type="protein sequence ID" value="MXQ09433.1"/>
    <property type="molecule type" value="Genomic_DNA"/>
</dbReference>
<organism evidence="2 3">
    <name type="scientific">Kangsaoukella pontilimi</name>
    <dbReference type="NCBI Taxonomy" id="2691042"/>
    <lineage>
        <taxon>Bacteria</taxon>
        <taxon>Pseudomonadati</taxon>
        <taxon>Pseudomonadota</taxon>
        <taxon>Alphaproteobacteria</taxon>
        <taxon>Rhodobacterales</taxon>
        <taxon>Paracoccaceae</taxon>
        <taxon>Kangsaoukella</taxon>
    </lineage>
</organism>
<protein>
    <submittedName>
        <fullName evidence="2">DUF2125 domain-containing protein</fullName>
    </submittedName>
</protein>
<dbReference type="InterPro" id="IPR018666">
    <property type="entry name" value="DUF2125"/>
</dbReference>
<proteinExistence type="predicted"/>
<reference evidence="2 3" key="1">
    <citation type="submission" date="2019-12" db="EMBL/GenBank/DDBJ databases">
        <authorList>
            <person name="Lee S.D."/>
        </authorList>
    </citation>
    <scope>NUCLEOTIDE SEQUENCE [LARGE SCALE GENOMIC DNA]</scope>
    <source>
        <strain evidence="2 3">GH1-50</strain>
    </source>
</reference>
<feature type="chain" id="PRO_5028832667" evidence="1">
    <location>
        <begin position="23"/>
        <end position="499"/>
    </location>
</feature>
<comment type="caution">
    <text evidence="2">The sequence shown here is derived from an EMBL/GenBank/DDBJ whole genome shotgun (WGS) entry which is preliminary data.</text>
</comment>
<evidence type="ECO:0000256" key="1">
    <source>
        <dbReference type="SAM" id="SignalP"/>
    </source>
</evidence>
<reference evidence="2 3" key="2">
    <citation type="submission" date="2020-03" db="EMBL/GenBank/DDBJ databases">
        <title>Kangsaoukella pontilimi gen. nov., sp. nov., a new member of the family Rhodobacteraceae isolated from a tidal mudflat.</title>
        <authorList>
            <person name="Kim I.S."/>
        </authorList>
    </citation>
    <scope>NUCLEOTIDE SEQUENCE [LARGE SCALE GENOMIC DNA]</scope>
    <source>
        <strain evidence="2 3">GH1-50</strain>
    </source>
</reference>
<sequence>MYFRKAAPLTAVLALATSPAFAVTPEEVWADWQTLITNYGATLEIGAESRSGETLTVTDVTVSTEMPDGAFDMELGTLTFTNIGDGAVRIGMAETVPMQIDVVTEDGDEASVGMVLRQSGATMTASGPRETLRYDFDYPLMSVGEFTMTGPEMPEDFPITMDMRLTEMSGYVALGDGEPRSYESRSTLAGFDMDVRFSDESGNGEGSGFFALSMADLDQTTIGTMAPIEAGATLAEMIASGTRQTGTATHGPVTYTVSFDGPDGSFEMAAAAERGNIEGALDENGINYGGNTYNTTITVGGSQFPLPPLTFRLAESGGVFRMPLVPGEEPQDFALVMRLVGLEIDDMLWSLFDPMGAISRDPATLVIDLGGSAMLTEDITAPDYADSDTPEVPGELESLDINALELSIAGARLTGDGAFEFDNSGDTPQPVGKANLALTGANQLIDTLVSMGLLPEEQAMAGRMMLGLFARPDGDDSYVSEIEVTEDGQVLANGGALPF</sequence>
<keyword evidence="3" id="KW-1185">Reference proteome</keyword>
<name>A0A7C9MCH4_9RHOB</name>
<dbReference type="Pfam" id="PF09898">
    <property type="entry name" value="DUF2125"/>
    <property type="match status" value="1"/>
</dbReference>
<dbReference type="RefSeq" id="WP_160765359.1">
    <property type="nucleotide sequence ID" value="NZ_WUPT01000003.1"/>
</dbReference>